<evidence type="ECO:0000256" key="1">
    <source>
        <dbReference type="SAM" id="Phobius"/>
    </source>
</evidence>
<keyword evidence="1" id="KW-1133">Transmembrane helix</keyword>
<dbReference type="AlphaFoldDB" id="A0A177EA71"/>
<keyword evidence="1" id="KW-0812">Transmembrane</keyword>
<feature type="transmembrane region" description="Helical" evidence="1">
    <location>
        <begin position="12"/>
        <end position="32"/>
    </location>
</feature>
<comment type="caution">
    <text evidence="2">The sequence shown here is derived from an EMBL/GenBank/DDBJ whole genome shotgun (WGS) entry which is preliminary data.</text>
</comment>
<dbReference type="VEuPathDB" id="MicrosporidiaDB:NEDG_00972"/>
<dbReference type="EMBL" id="LTDL01000042">
    <property type="protein sequence ID" value="OAG28833.1"/>
    <property type="molecule type" value="Genomic_DNA"/>
</dbReference>
<keyword evidence="3" id="KW-1185">Reference proteome</keyword>
<evidence type="ECO:0000313" key="3">
    <source>
        <dbReference type="Proteomes" id="UP000185944"/>
    </source>
</evidence>
<proteinExistence type="predicted"/>
<dbReference type="Proteomes" id="UP000185944">
    <property type="component" value="Unassembled WGS sequence"/>
</dbReference>
<keyword evidence="1" id="KW-0472">Membrane</keyword>
<accession>A0A177EA71</accession>
<organism evidence="2 3">
    <name type="scientific">Nematocida displodere</name>
    <dbReference type="NCBI Taxonomy" id="1805483"/>
    <lineage>
        <taxon>Eukaryota</taxon>
        <taxon>Fungi</taxon>
        <taxon>Fungi incertae sedis</taxon>
        <taxon>Microsporidia</taxon>
        <taxon>Nematocida</taxon>
    </lineage>
</organism>
<gene>
    <name evidence="2" type="ORF">NEDG_00972</name>
</gene>
<reference evidence="2 3" key="1">
    <citation type="submission" date="2016-02" db="EMBL/GenBank/DDBJ databases">
        <title>Discovery of a natural microsporidian pathogen with a broad tissue tropism in Caenorhabditis elegans.</title>
        <authorList>
            <person name="Luallen R.J."/>
            <person name="Reinke A.W."/>
            <person name="Tong L."/>
            <person name="Botts M.R."/>
            <person name="Felix M.-A."/>
            <person name="Troemel E.R."/>
        </authorList>
    </citation>
    <scope>NUCLEOTIDE SEQUENCE [LARGE SCALE GENOMIC DNA]</scope>
    <source>
        <strain evidence="2 3">JUm2807</strain>
    </source>
</reference>
<feature type="transmembrane region" description="Helical" evidence="1">
    <location>
        <begin position="69"/>
        <end position="89"/>
    </location>
</feature>
<evidence type="ECO:0000313" key="2">
    <source>
        <dbReference type="EMBL" id="OAG28833.1"/>
    </source>
</evidence>
<dbReference type="RefSeq" id="XP_067543578.1">
    <property type="nucleotide sequence ID" value="XM_067688390.1"/>
</dbReference>
<protein>
    <submittedName>
        <fullName evidence="2">Uncharacterized protein</fullName>
    </submittedName>
</protein>
<dbReference type="GeneID" id="93647322"/>
<name>A0A177EA71_9MICR</name>
<dbReference type="OrthoDB" id="2190339at2759"/>
<sequence length="111" mass="12340">MNKSKIEWGWFKILLTLVVFLFTIGIVFISLMPVLDGRLKATDTFTLLIGLACSFRMLEFLSVSTTSNLFLWIFSTLVLDMLGFFGLNYTDMMGILEKIGQSSGSAPAPEG</sequence>